<dbReference type="UniPathway" id="UPA00031">
    <property type="reaction ID" value="UER00014"/>
</dbReference>
<dbReference type="Proteomes" id="UP000092971">
    <property type="component" value="Chromosome"/>
</dbReference>
<evidence type="ECO:0000256" key="8">
    <source>
        <dbReference type="HAMAP-Rule" id="MF_01024"/>
    </source>
</evidence>
<evidence type="ECO:0000313" key="16">
    <source>
        <dbReference type="Proteomes" id="UP000092971"/>
    </source>
</evidence>
<feature type="binding site" evidence="8 13">
    <location>
        <position position="260"/>
    </location>
    <ligand>
        <name>Zn(2+)</name>
        <dbReference type="ChEBI" id="CHEBI:29105"/>
    </ligand>
</feature>
<dbReference type="PANTHER" id="PTHR21256">
    <property type="entry name" value="HISTIDINOL DEHYDROGENASE HDH"/>
    <property type="match status" value="1"/>
</dbReference>
<accession>A0A1B1YFZ1</accession>
<keyword evidence="5 8" id="KW-0862">Zinc</keyword>
<dbReference type="HAMAP" id="MF_01024">
    <property type="entry name" value="HisD"/>
    <property type="match status" value="1"/>
</dbReference>
<dbReference type="GO" id="GO:0000105">
    <property type="term" value="P:L-histidine biosynthetic process"/>
    <property type="evidence" value="ECO:0007669"/>
    <property type="project" value="UniProtKB-UniRule"/>
</dbReference>
<feature type="binding site" evidence="8 12">
    <location>
        <position position="235"/>
    </location>
    <ligand>
        <name>substrate</name>
    </ligand>
</feature>
<evidence type="ECO:0000256" key="3">
    <source>
        <dbReference type="ARBA" id="ARBA00012965"/>
    </source>
</evidence>
<dbReference type="InterPro" id="IPR012131">
    <property type="entry name" value="Hstdl_DH"/>
</dbReference>
<reference evidence="15 16" key="1">
    <citation type="submission" date="2016-02" db="EMBL/GenBank/DDBJ databases">
        <title>Comparison of Clostridium stercorarium subspecies using comparative genomics and transcriptomics.</title>
        <authorList>
            <person name="Schellenberg J."/>
            <person name="Thallinger G."/>
            <person name="Levin D.B."/>
            <person name="Zhang X."/>
            <person name="Alvare G."/>
            <person name="Fristensky B."/>
            <person name="Sparling R."/>
        </authorList>
    </citation>
    <scope>NUCLEOTIDE SEQUENCE [LARGE SCALE GENOMIC DNA]</scope>
    <source>
        <strain evidence="15 16">DSM 2910</strain>
    </source>
</reference>
<feature type="binding site" evidence="8 11">
    <location>
        <position position="127"/>
    </location>
    <ligand>
        <name>NAD(+)</name>
        <dbReference type="ChEBI" id="CHEBI:57540"/>
    </ligand>
</feature>
<feature type="binding site" evidence="8 12">
    <location>
        <position position="257"/>
    </location>
    <ligand>
        <name>substrate</name>
    </ligand>
</feature>
<feature type="binding site" evidence="8 13">
    <location>
        <position position="359"/>
    </location>
    <ligand>
        <name>Zn(2+)</name>
        <dbReference type="ChEBI" id="CHEBI:29105"/>
    </ligand>
</feature>
<evidence type="ECO:0000256" key="4">
    <source>
        <dbReference type="ARBA" id="ARBA00022723"/>
    </source>
</evidence>
<keyword evidence="8 11" id="KW-0520">NAD</keyword>
<dbReference type="CDD" id="cd06572">
    <property type="entry name" value="Histidinol_dh"/>
    <property type="match status" value="1"/>
</dbReference>
<dbReference type="PIRSF" id="PIRSF000099">
    <property type="entry name" value="Histidinol_dh"/>
    <property type="match status" value="1"/>
</dbReference>
<dbReference type="OrthoDB" id="9805269at2"/>
<evidence type="ECO:0000313" key="15">
    <source>
        <dbReference type="EMBL" id="ANW99687.1"/>
    </source>
</evidence>
<feature type="binding site" evidence="8 13">
    <location>
        <position position="418"/>
    </location>
    <ligand>
        <name>Zn(2+)</name>
        <dbReference type="ChEBI" id="CHEBI:29105"/>
    </ligand>
</feature>
<proteinExistence type="inferred from homology"/>
<keyword evidence="4 8" id="KW-0479">Metal-binding</keyword>
<dbReference type="GO" id="GO:0008270">
    <property type="term" value="F:zinc ion binding"/>
    <property type="evidence" value="ECO:0007669"/>
    <property type="project" value="UniProtKB-UniRule"/>
</dbReference>
<organism evidence="15 16">
    <name type="scientific">Thermoclostridium stercorarium subsp. thermolacticum DSM 2910</name>
    <dbReference type="NCBI Taxonomy" id="1121336"/>
    <lineage>
        <taxon>Bacteria</taxon>
        <taxon>Bacillati</taxon>
        <taxon>Bacillota</taxon>
        <taxon>Clostridia</taxon>
        <taxon>Eubacteriales</taxon>
        <taxon>Oscillospiraceae</taxon>
        <taxon>Thermoclostridium</taxon>
    </lineage>
</organism>
<dbReference type="NCBIfam" id="TIGR00069">
    <property type="entry name" value="hisD"/>
    <property type="match status" value="1"/>
</dbReference>
<dbReference type="Gene3D" id="3.40.50.1980">
    <property type="entry name" value="Nitrogenase molybdenum iron protein domain"/>
    <property type="match status" value="2"/>
</dbReference>
<gene>
    <name evidence="8" type="primary">hisD</name>
    <name evidence="15" type="ORF">CSTERTH_11900</name>
</gene>
<evidence type="ECO:0000256" key="6">
    <source>
        <dbReference type="ARBA" id="ARBA00023002"/>
    </source>
</evidence>
<evidence type="ECO:0000256" key="14">
    <source>
        <dbReference type="RuleBase" id="RU004175"/>
    </source>
</evidence>
<dbReference type="EMBL" id="CP014672">
    <property type="protein sequence ID" value="ANW99687.1"/>
    <property type="molecule type" value="Genomic_DNA"/>
</dbReference>
<feature type="binding site" evidence="8 12">
    <location>
        <position position="359"/>
    </location>
    <ligand>
        <name>substrate</name>
    </ligand>
</feature>
<name>A0A1B1YFZ1_THEST</name>
<evidence type="ECO:0000256" key="5">
    <source>
        <dbReference type="ARBA" id="ARBA00022833"/>
    </source>
</evidence>
<dbReference type="SUPFAM" id="SSF53720">
    <property type="entry name" value="ALDH-like"/>
    <property type="match status" value="1"/>
</dbReference>
<dbReference type="EC" id="1.1.1.23" evidence="3 8"/>
<comment type="similarity">
    <text evidence="2 8 9 14">Belongs to the histidinol dehydrogenase family.</text>
</comment>
<keyword evidence="8" id="KW-0028">Amino-acid biosynthesis</keyword>
<dbReference type="GO" id="GO:0004399">
    <property type="term" value="F:histidinol dehydrogenase activity"/>
    <property type="evidence" value="ECO:0007669"/>
    <property type="project" value="UniProtKB-UniRule"/>
</dbReference>
<feature type="active site" description="Proton acceptor" evidence="8 10">
    <location>
        <position position="326"/>
    </location>
</feature>
<comment type="cofactor">
    <cofactor evidence="8 13">
        <name>Zn(2+)</name>
        <dbReference type="ChEBI" id="CHEBI:29105"/>
    </cofactor>
    <text evidence="8 13">Binds 1 zinc ion per subunit.</text>
</comment>
<dbReference type="GO" id="GO:0051287">
    <property type="term" value="F:NAD binding"/>
    <property type="evidence" value="ECO:0007669"/>
    <property type="project" value="InterPro"/>
</dbReference>
<comment type="catalytic activity">
    <reaction evidence="7 8">
        <text>L-histidinol + 2 NAD(+) + H2O = L-histidine + 2 NADH + 3 H(+)</text>
        <dbReference type="Rhea" id="RHEA:20641"/>
        <dbReference type="ChEBI" id="CHEBI:15377"/>
        <dbReference type="ChEBI" id="CHEBI:15378"/>
        <dbReference type="ChEBI" id="CHEBI:57540"/>
        <dbReference type="ChEBI" id="CHEBI:57595"/>
        <dbReference type="ChEBI" id="CHEBI:57699"/>
        <dbReference type="ChEBI" id="CHEBI:57945"/>
        <dbReference type="EC" id="1.1.1.23"/>
    </reaction>
</comment>
<evidence type="ECO:0000256" key="2">
    <source>
        <dbReference type="ARBA" id="ARBA00010178"/>
    </source>
</evidence>
<sequence>MKVYSSAECDINLLVKTLRTREGTARPDVAGTVADIINTVREKGDKALFEFTERFDGVSVKSLEVGREQIKKAFESLEPELAAAIEKACENITAFHQKQRENSWFESFDNGIFVGQKITPLERVGVYVPGGTAPLPSSVLMNVIPAKVAGVSEVIMCTPPGRNGMPSPVILACAYLTGVDRVFSVGGAQAVAAMAYGTETIPRVDKITGPGNIYVATAKKMVYGVCDIDMIAGPSEILVIADEYANPAYVAADLLSQAEHDVLASAIFITNSENLIRNVMTEMDRQLRKLSRKEIITKSTENYGAAVLVESIEEAVKLSNLIAPEHLELMVKDPFSLLGSIKNAGAIFLGEYAPEPLGDYMAGPNHILPTNGTARFSSPLSVNDFVKKSSVISYSEKALKSIYKDIIRFAETEGLDAHANSVRIRFEGENK</sequence>
<evidence type="ECO:0000256" key="1">
    <source>
        <dbReference type="ARBA" id="ARBA00003850"/>
    </source>
</evidence>
<evidence type="ECO:0000256" key="10">
    <source>
        <dbReference type="PIRSR" id="PIRSR000099-1"/>
    </source>
</evidence>
<dbReference type="AlphaFoldDB" id="A0A1B1YFZ1"/>
<dbReference type="PANTHER" id="PTHR21256:SF2">
    <property type="entry name" value="HISTIDINE BIOSYNTHESIS TRIFUNCTIONAL PROTEIN"/>
    <property type="match status" value="1"/>
</dbReference>
<feature type="active site" description="Proton acceptor" evidence="8 10">
    <location>
        <position position="325"/>
    </location>
</feature>
<feature type="binding site" evidence="8 11">
    <location>
        <position position="212"/>
    </location>
    <ligand>
        <name>NAD(+)</name>
        <dbReference type="ChEBI" id="CHEBI:57540"/>
    </ligand>
</feature>
<feature type="binding site" evidence="8 12">
    <location>
        <position position="413"/>
    </location>
    <ligand>
        <name>substrate</name>
    </ligand>
</feature>
<dbReference type="PROSITE" id="PS00611">
    <property type="entry name" value="HISOL_DEHYDROGENASE"/>
    <property type="match status" value="1"/>
</dbReference>
<feature type="binding site" evidence="8 12">
    <location>
        <position position="260"/>
    </location>
    <ligand>
        <name>substrate</name>
    </ligand>
</feature>
<dbReference type="InterPro" id="IPR022695">
    <property type="entry name" value="Histidinol_DH_monofunct"/>
</dbReference>
<dbReference type="Gene3D" id="1.20.5.1300">
    <property type="match status" value="1"/>
</dbReference>
<feature type="binding site" evidence="8 11">
    <location>
        <position position="189"/>
    </location>
    <ligand>
        <name>NAD(+)</name>
        <dbReference type="ChEBI" id="CHEBI:57540"/>
    </ligand>
</feature>
<dbReference type="FunFam" id="3.40.50.1980:FF:000026">
    <property type="entry name" value="Histidinol dehydrogenase"/>
    <property type="match status" value="1"/>
</dbReference>
<evidence type="ECO:0000256" key="9">
    <source>
        <dbReference type="PIRNR" id="PIRNR000099"/>
    </source>
</evidence>
<dbReference type="PRINTS" id="PR00083">
    <property type="entry name" value="HOLDHDRGNASE"/>
</dbReference>
<feature type="binding site" evidence="8 12">
    <location>
        <position position="418"/>
    </location>
    <ligand>
        <name>substrate</name>
    </ligand>
</feature>
<feature type="binding site" evidence="8 12">
    <location>
        <position position="326"/>
    </location>
    <ligand>
        <name>substrate</name>
    </ligand>
</feature>
<evidence type="ECO:0000256" key="11">
    <source>
        <dbReference type="PIRSR" id="PIRSR000099-2"/>
    </source>
</evidence>
<comment type="pathway">
    <text evidence="8">Amino-acid biosynthesis; L-histidine biosynthesis; L-histidine from 5-phospho-alpha-D-ribose 1-diphosphate: step 9/9.</text>
</comment>
<keyword evidence="6 8" id="KW-0560">Oxidoreductase</keyword>
<evidence type="ECO:0000256" key="13">
    <source>
        <dbReference type="PIRSR" id="PIRSR000099-4"/>
    </source>
</evidence>
<keyword evidence="8" id="KW-0368">Histidine biosynthesis</keyword>
<dbReference type="FunFam" id="3.40.50.1980:FF:000001">
    <property type="entry name" value="Histidinol dehydrogenase"/>
    <property type="match status" value="1"/>
</dbReference>
<evidence type="ECO:0000256" key="7">
    <source>
        <dbReference type="ARBA" id="ARBA00049489"/>
    </source>
</evidence>
<comment type="function">
    <text evidence="1 8">Catalyzes the sequential NAD-dependent oxidations of L-histidinol to L-histidinaldehyde and then to L-histidine.</text>
</comment>
<dbReference type="RefSeq" id="WP_015360116.1">
    <property type="nucleotide sequence ID" value="NZ_CP014672.1"/>
</dbReference>
<dbReference type="Pfam" id="PF00815">
    <property type="entry name" value="Histidinol_dh"/>
    <property type="match status" value="1"/>
</dbReference>
<protein>
    <recommendedName>
        <fullName evidence="3 8">Histidinol dehydrogenase</fullName>
        <shortName evidence="8">HDH</shortName>
        <ecNumber evidence="3 8">1.1.1.23</ecNumber>
    </recommendedName>
</protein>
<dbReference type="InterPro" id="IPR001692">
    <property type="entry name" value="Histidinol_DH_CS"/>
</dbReference>
<dbReference type="GO" id="GO:0005829">
    <property type="term" value="C:cytosol"/>
    <property type="evidence" value="ECO:0007669"/>
    <property type="project" value="TreeGrafter"/>
</dbReference>
<dbReference type="InterPro" id="IPR016161">
    <property type="entry name" value="Ald_DH/histidinol_DH"/>
</dbReference>
<feature type="binding site" evidence="8 13">
    <location>
        <position position="257"/>
    </location>
    <ligand>
        <name>Zn(2+)</name>
        <dbReference type="ChEBI" id="CHEBI:29105"/>
    </ligand>
</feature>
<evidence type="ECO:0000256" key="12">
    <source>
        <dbReference type="PIRSR" id="PIRSR000099-3"/>
    </source>
</evidence>